<dbReference type="PANTHER" id="PTHR45947">
    <property type="entry name" value="SULFOQUINOVOSYL TRANSFERASE SQD2"/>
    <property type="match status" value="1"/>
</dbReference>
<dbReference type="GO" id="GO:0016757">
    <property type="term" value="F:glycosyltransferase activity"/>
    <property type="evidence" value="ECO:0007669"/>
    <property type="project" value="InterPro"/>
</dbReference>
<keyword evidence="3" id="KW-1185">Reference proteome</keyword>
<name>A0A2R3Z9E0_9FLAO</name>
<dbReference type="InterPro" id="IPR050194">
    <property type="entry name" value="Glycosyltransferase_grp1"/>
</dbReference>
<evidence type="ECO:0000313" key="3">
    <source>
        <dbReference type="Proteomes" id="UP000241507"/>
    </source>
</evidence>
<evidence type="ECO:0000313" key="2">
    <source>
        <dbReference type="EMBL" id="AVR46905.1"/>
    </source>
</evidence>
<dbReference type="Gene3D" id="3.40.50.2000">
    <property type="entry name" value="Glycogen Phosphorylase B"/>
    <property type="match status" value="2"/>
</dbReference>
<dbReference type="RefSeq" id="WP_107013676.1">
    <property type="nucleotide sequence ID" value="NZ_CP028136.1"/>
</dbReference>
<reference evidence="3" key="1">
    <citation type="submission" date="2018-03" db="EMBL/GenBank/DDBJ databases">
        <title>Gramella fulva sp. nov., isolated from a dry surface of tidal flat.</title>
        <authorList>
            <person name="Hwang S.H."/>
            <person name="Hwang W.M."/>
            <person name="Kang K."/>
            <person name="Ahn T.-Y."/>
        </authorList>
    </citation>
    <scope>NUCLEOTIDE SEQUENCE [LARGE SCALE GENOMIC DNA]</scope>
    <source>
        <strain evidence="3">SH35</strain>
    </source>
</reference>
<dbReference type="AlphaFoldDB" id="A0A2R3Z9E0"/>
<protein>
    <recommendedName>
        <fullName evidence="1">Glycosyl transferase family 1 domain-containing protein</fullName>
    </recommendedName>
</protein>
<proteinExistence type="predicted"/>
<dbReference type="SUPFAM" id="SSF53756">
    <property type="entry name" value="UDP-Glycosyltransferase/glycogen phosphorylase"/>
    <property type="match status" value="1"/>
</dbReference>
<dbReference type="EMBL" id="CP028136">
    <property type="protein sequence ID" value="AVR46905.1"/>
    <property type="molecule type" value="Genomic_DNA"/>
</dbReference>
<accession>A0A2R3Z9E0</accession>
<dbReference type="Proteomes" id="UP000241507">
    <property type="component" value="Chromosome"/>
</dbReference>
<dbReference type="Pfam" id="PF00534">
    <property type="entry name" value="Glycos_transf_1"/>
    <property type="match status" value="1"/>
</dbReference>
<evidence type="ECO:0000259" key="1">
    <source>
        <dbReference type="Pfam" id="PF00534"/>
    </source>
</evidence>
<dbReference type="PANTHER" id="PTHR45947:SF3">
    <property type="entry name" value="SULFOQUINOVOSYL TRANSFERASE SQD2"/>
    <property type="match status" value="1"/>
</dbReference>
<dbReference type="InterPro" id="IPR001296">
    <property type="entry name" value="Glyco_trans_1"/>
</dbReference>
<dbReference type="OrthoDB" id="832722at2"/>
<feature type="domain" description="Glycosyl transferase family 1" evidence="1">
    <location>
        <begin position="237"/>
        <end position="400"/>
    </location>
</feature>
<dbReference type="KEGG" id="grs:C7S20_17460"/>
<organism evidence="2 3">
    <name type="scientific">Christiangramia fulva</name>
    <dbReference type="NCBI Taxonomy" id="2126553"/>
    <lineage>
        <taxon>Bacteria</taxon>
        <taxon>Pseudomonadati</taxon>
        <taxon>Bacteroidota</taxon>
        <taxon>Flavobacteriia</taxon>
        <taxon>Flavobacteriales</taxon>
        <taxon>Flavobacteriaceae</taxon>
        <taxon>Christiangramia</taxon>
    </lineage>
</organism>
<sequence>MSPQCKTEEVNDTKKLKILFIVRNFPTISETFILNQIIYLINQGHYLRILAINYKKTPLQNQIEEYDLMNRVEFINMPPNLGKRFIKFLKLLRSHNFKKKITLLNLLNPFKYGKESLNLAAFYKGSWINRFQDDFDIAHAHFGFTSDIFFKAKEVGFFKKTKLITSFHGHDMVVSEIKKNRKRYKELFSSNSILTTNNLYAKSLLLKIEPGYEPIHLLPVSLDTNLFDGRCINDSRNVKIVFCGRLVFWKGPHLFVEIANFLINTKKIKNIEFEMIGEGKERSHIESLIREYNLQSYLKVRGSLKQNEIIKIFRRSQIFVSPGLTDKNKRAETQGLVIQEAQAMQMPVLVSTAGGMRFGILEQESGFVLPEGDIKGFCDKIDFLINNPTIREEMGAKGREYVVKNFDIIHLGKRLEGIYYEALKNDA</sequence>
<gene>
    <name evidence="2" type="ORF">C7S20_17460</name>
</gene>